<feature type="region of interest" description="Disordered" evidence="6">
    <location>
        <begin position="1"/>
        <end position="33"/>
    </location>
</feature>
<dbReference type="PRINTS" id="PR00064">
    <property type="entry name" value="RIBOSOMALL35"/>
</dbReference>
<evidence type="ECO:0000256" key="1">
    <source>
        <dbReference type="ARBA" id="ARBA00006598"/>
    </source>
</evidence>
<evidence type="ECO:0000313" key="7">
    <source>
        <dbReference type="EMBL" id="MEA0970219.1"/>
    </source>
</evidence>
<keyword evidence="2 4" id="KW-0689">Ribosomal protein</keyword>
<sequence>MPKMKTHSGAKKRFKLTATGKVKAGQAGKQHFMRRRTKAQLRNLRGTEVLCNPDAKRLKKIFLPNSN</sequence>
<evidence type="ECO:0000256" key="5">
    <source>
        <dbReference type="RuleBase" id="RU000568"/>
    </source>
</evidence>
<dbReference type="PANTHER" id="PTHR33343">
    <property type="entry name" value="54S RIBOSOMAL PROTEIN BL35M"/>
    <property type="match status" value="1"/>
</dbReference>
<keyword evidence="8" id="KW-1185">Reference proteome</keyword>
<dbReference type="PROSITE" id="PS00936">
    <property type="entry name" value="RIBOSOMAL_L35"/>
    <property type="match status" value="1"/>
</dbReference>
<organism evidence="7 8">
    <name type="scientific">Candidatus Megaera venefica</name>
    <dbReference type="NCBI Taxonomy" id="2055910"/>
    <lineage>
        <taxon>Bacteria</taxon>
        <taxon>Pseudomonadati</taxon>
        <taxon>Pseudomonadota</taxon>
        <taxon>Alphaproteobacteria</taxon>
        <taxon>Rickettsiales</taxon>
        <taxon>Rickettsiaceae</taxon>
        <taxon>Candidatus Megaera</taxon>
    </lineage>
</organism>
<evidence type="ECO:0000256" key="4">
    <source>
        <dbReference type="HAMAP-Rule" id="MF_00514"/>
    </source>
</evidence>
<gene>
    <name evidence="4" type="primary">rpmI</name>
    <name evidence="7" type="ORF">Megvenef_00171</name>
</gene>
<dbReference type="GO" id="GO:0005840">
    <property type="term" value="C:ribosome"/>
    <property type="evidence" value="ECO:0007669"/>
    <property type="project" value="UniProtKB-KW"/>
</dbReference>
<protein>
    <recommendedName>
        <fullName evidence="4">Large ribosomal subunit protein bL35</fullName>
    </recommendedName>
</protein>
<dbReference type="SUPFAM" id="SSF143034">
    <property type="entry name" value="L35p-like"/>
    <property type="match status" value="1"/>
</dbReference>
<dbReference type="Proteomes" id="UP001291687">
    <property type="component" value="Unassembled WGS sequence"/>
</dbReference>
<reference evidence="7 8" key="1">
    <citation type="submission" date="2023-03" db="EMBL/GenBank/DDBJ databases">
        <title>Host association and intracellularity evolved multiple times independently in the Rickettsiales.</title>
        <authorList>
            <person name="Castelli M."/>
            <person name="Nardi T."/>
            <person name="Gammuto L."/>
            <person name="Bellinzona G."/>
            <person name="Sabaneyeva E."/>
            <person name="Potekhin A."/>
            <person name="Serra V."/>
            <person name="Petroni G."/>
            <person name="Sassera D."/>
        </authorList>
    </citation>
    <scope>NUCLEOTIDE SEQUENCE [LARGE SCALE GENOMIC DNA]</scope>
    <source>
        <strain evidence="7 8">Sr 2-6</strain>
    </source>
</reference>
<keyword evidence="3 4" id="KW-0687">Ribonucleoprotein</keyword>
<comment type="similarity">
    <text evidence="1 4 5">Belongs to the bacterial ribosomal protein bL35 family.</text>
</comment>
<name>A0ABU5NAM0_9RICK</name>
<dbReference type="InterPro" id="IPR037229">
    <property type="entry name" value="Ribosomal_bL35_sf"/>
</dbReference>
<comment type="caution">
    <text evidence="7">The sequence shown here is derived from an EMBL/GenBank/DDBJ whole genome shotgun (WGS) entry which is preliminary data.</text>
</comment>
<dbReference type="RefSeq" id="WP_322776123.1">
    <property type="nucleotide sequence ID" value="NZ_JARJFB010000006.1"/>
</dbReference>
<dbReference type="InterPro" id="IPR018265">
    <property type="entry name" value="Ribosomal_bL35_CS"/>
</dbReference>
<dbReference type="HAMAP" id="MF_00514">
    <property type="entry name" value="Ribosomal_bL35"/>
    <property type="match status" value="1"/>
</dbReference>
<evidence type="ECO:0000256" key="6">
    <source>
        <dbReference type="SAM" id="MobiDB-lite"/>
    </source>
</evidence>
<dbReference type="PANTHER" id="PTHR33343:SF1">
    <property type="entry name" value="LARGE RIBOSOMAL SUBUNIT PROTEIN BL35M"/>
    <property type="match status" value="1"/>
</dbReference>
<evidence type="ECO:0000256" key="3">
    <source>
        <dbReference type="ARBA" id="ARBA00023274"/>
    </source>
</evidence>
<proteinExistence type="inferred from homology"/>
<dbReference type="InterPro" id="IPR021137">
    <property type="entry name" value="Ribosomal_bL35-like"/>
</dbReference>
<dbReference type="Pfam" id="PF01632">
    <property type="entry name" value="Ribosomal_L35p"/>
    <property type="match status" value="1"/>
</dbReference>
<evidence type="ECO:0000313" key="8">
    <source>
        <dbReference type="Proteomes" id="UP001291687"/>
    </source>
</evidence>
<feature type="compositionally biased region" description="Basic residues" evidence="6">
    <location>
        <begin position="1"/>
        <end position="15"/>
    </location>
</feature>
<dbReference type="Gene3D" id="4.10.410.60">
    <property type="match status" value="1"/>
</dbReference>
<dbReference type="NCBIfam" id="TIGR00001">
    <property type="entry name" value="rpmI_bact"/>
    <property type="match status" value="1"/>
</dbReference>
<dbReference type="InterPro" id="IPR001706">
    <property type="entry name" value="Ribosomal_bL35"/>
</dbReference>
<dbReference type="EMBL" id="JARJFB010000006">
    <property type="protein sequence ID" value="MEA0970219.1"/>
    <property type="molecule type" value="Genomic_DNA"/>
</dbReference>
<accession>A0ABU5NAM0</accession>
<evidence type="ECO:0000256" key="2">
    <source>
        <dbReference type="ARBA" id="ARBA00022980"/>
    </source>
</evidence>